<proteinExistence type="predicted"/>
<evidence type="ECO:0000256" key="1">
    <source>
        <dbReference type="ARBA" id="ARBA00022837"/>
    </source>
</evidence>
<evidence type="ECO:0000313" key="3">
    <source>
        <dbReference type="EMBL" id="KAL3276425.1"/>
    </source>
</evidence>
<comment type="caution">
    <text evidence="3">The sequence shown here is derived from an EMBL/GenBank/DDBJ whole genome shotgun (WGS) entry which is preliminary data.</text>
</comment>
<dbReference type="Gene3D" id="1.10.238.10">
    <property type="entry name" value="EF-hand"/>
    <property type="match status" value="1"/>
</dbReference>
<protein>
    <recommendedName>
        <fullName evidence="2">EF-hand domain-containing protein</fullName>
    </recommendedName>
</protein>
<feature type="domain" description="EF-hand" evidence="2">
    <location>
        <begin position="130"/>
        <end position="165"/>
    </location>
</feature>
<organism evidence="3 4">
    <name type="scientific">Cryptolaemus montrouzieri</name>
    <dbReference type="NCBI Taxonomy" id="559131"/>
    <lineage>
        <taxon>Eukaryota</taxon>
        <taxon>Metazoa</taxon>
        <taxon>Ecdysozoa</taxon>
        <taxon>Arthropoda</taxon>
        <taxon>Hexapoda</taxon>
        <taxon>Insecta</taxon>
        <taxon>Pterygota</taxon>
        <taxon>Neoptera</taxon>
        <taxon>Endopterygota</taxon>
        <taxon>Coleoptera</taxon>
        <taxon>Polyphaga</taxon>
        <taxon>Cucujiformia</taxon>
        <taxon>Coccinelloidea</taxon>
        <taxon>Coccinellidae</taxon>
        <taxon>Scymninae</taxon>
        <taxon>Scymnini</taxon>
        <taxon>Cryptolaemus</taxon>
    </lineage>
</organism>
<dbReference type="AlphaFoldDB" id="A0ABD2NDB8"/>
<evidence type="ECO:0000259" key="2">
    <source>
        <dbReference type="PROSITE" id="PS50222"/>
    </source>
</evidence>
<evidence type="ECO:0000313" key="4">
    <source>
        <dbReference type="Proteomes" id="UP001516400"/>
    </source>
</evidence>
<dbReference type="EMBL" id="JABFTP020000103">
    <property type="protein sequence ID" value="KAL3276425.1"/>
    <property type="molecule type" value="Genomic_DNA"/>
</dbReference>
<dbReference type="PROSITE" id="PS50222">
    <property type="entry name" value="EF_HAND_2"/>
    <property type="match status" value="1"/>
</dbReference>
<sequence length="203" mass="23787">MGSFITRMFSRMFHFPIQRKPICYFRQEDFSSTGVPLDRPPKKKGSAHEGKDMIDDFQKLFHANLLRERRKYRQMKATSSFEQSVRDYPGWDETTLSNIHSLFLLFNNRANGMLNFINFSAILESLGDTNTYEEKRMHFNLADDDKDGWLTYDDFVKLMYNMNTPDPETEELTGVAKLCKETADNIRFVTGLRVGEQLEYGLF</sequence>
<accession>A0ABD2NDB8</accession>
<name>A0ABD2NDB8_9CUCU</name>
<dbReference type="PROSITE" id="PS00018">
    <property type="entry name" value="EF_HAND_1"/>
    <property type="match status" value="1"/>
</dbReference>
<dbReference type="Proteomes" id="UP001516400">
    <property type="component" value="Unassembled WGS sequence"/>
</dbReference>
<dbReference type="SUPFAM" id="SSF47473">
    <property type="entry name" value="EF-hand"/>
    <property type="match status" value="1"/>
</dbReference>
<dbReference type="InterPro" id="IPR011992">
    <property type="entry name" value="EF-hand-dom_pair"/>
</dbReference>
<reference evidence="3 4" key="1">
    <citation type="journal article" date="2021" name="BMC Biol.">
        <title>Horizontally acquired antibacterial genes associated with adaptive radiation of ladybird beetles.</title>
        <authorList>
            <person name="Li H.S."/>
            <person name="Tang X.F."/>
            <person name="Huang Y.H."/>
            <person name="Xu Z.Y."/>
            <person name="Chen M.L."/>
            <person name="Du X.Y."/>
            <person name="Qiu B.Y."/>
            <person name="Chen P.T."/>
            <person name="Zhang W."/>
            <person name="Slipinski A."/>
            <person name="Escalona H.E."/>
            <person name="Waterhouse R.M."/>
            <person name="Zwick A."/>
            <person name="Pang H."/>
        </authorList>
    </citation>
    <scope>NUCLEOTIDE SEQUENCE [LARGE SCALE GENOMIC DNA]</scope>
    <source>
        <strain evidence="3">SYSU2018</strain>
    </source>
</reference>
<gene>
    <name evidence="3" type="ORF">HHI36_011810</name>
</gene>
<dbReference type="InterPro" id="IPR018247">
    <property type="entry name" value="EF_Hand_1_Ca_BS"/>
</dbReference>
<keyword evidence="1" id="KW-0106">Calcium</keyword>
<dbReference type="InterPro" id="IPR002048">
    <property type="entry name" value="EF_hand_dom"/>
</dbReference>
<keyword evidence="4" id="KW-1185">Reference proteome</keyword>